<evidence type="ECO:0000259" key="1">
    <source>
        <dbReference type="Pfam" id="PF07727"/>
    </source>
</evidence>
<accession>A0A3Q7HLM5</accession>
<name>A0A3Q7HLM5_SOLLC</name>
<evidence type="ECO:0000313" key="3">
    <source>
        <dbReference type="Proteomes" id="UP000004994"/>
    </source>
</evidence>
<reference evidence="2" key="1">
    <citation type="journal article" date="2012" name="Nature">
        <title>The tomato genome sequence provides insights into fleshy fruit evolution.</title>
        <authorList>
            <consortium name="Tomato Genome Consortium"/>
        </authorList>
    </citation>
    <scope>NUCLEOTIDE SEQUENCE [LARGE SCALE GENOMIC DNA]</scope>
    <source>
        <strain evidence="2">cv. Heinz 1706</strain>
    </source>
</reference>
<dbReference type="EnsemblPlants" id="Solyc08g014395.1.1">
    <property type="protein sequence ID" value="Solyc08g014395.1.1"/>
    <property type="gene ID" value="Solyc08g014395.1"/>
</dbReference>
<dbReference type="PANTHER" id="PTHR11439:SF455">
    <property type="entry name" value="RLK (RECEPTOR-LIKE PROTEIN KINASE) 8, PUTATIVE-RELATED"/>
    <property type="match status" value="1"/>
</dbReference>
<keyword evidence="3" id="KW-1185">Reference proteome</keyword>
<organism evidence="2">
    <name type="scientific">Solanum lycopersicum</name>
    <name type="common">Tomato</name>
    <name type="synonym">Lycopersicon esculentum</name>
    <dbReference type="NCBI Taxonomy" id="4081"/>
    <lineage>
        <taxon>Eukaryota</taxon>
        <taxon>Viridiplantae</taxon>
        <taxon>Streptophyta</taxon>
        <taxon>Embryophyta</taxon>
        <taxon>Tracheophyta</taxon>
        <taxon>Spermatophyta</taxon>
        <taxon>Magnoliopsida</taxon>
        <taxon>eudicotyledons</taxon>
        <taxon>Gunneridae</taxon>
        <taxon>Pentapetalae</taxon>
        <taxon>asterids</taxon>
        <taxon>lamiids</taxon>
        <taxon>Solanales</taxon>
        <taxon>Solanaceae</taxon>
        <taxon>Solanoideae</taxon>
        <taxon>Solaneae</taxon>
        <taxon>Solanum</taxon>
        <taxon>Solanum subgen. Lycopersicon</taxon>
    </lineage>
</organism>
<dbReference type="InterPro" id="IPR013103">
    <property type="entry name" value="RVT_2"/>
</dbReference>
<dbReference type="Gramene" id="Solyc08g014395.1.1">
    <property type="protein sequence ID" value="Solyc08g014395.1.1"/>
    <property type="gene ID" value="Solyc08g014395.1"/>
</dbReference>
<dbReference type="Pfam" id="PF07727">
    <property type="entry name" value="RVT_2"/>
    <property type="match status" value="1"/>
</dbReference>
<dbReference type="Proteomes" id="UP000004994">
    <property type="component" value="Chromosome 8"/>
</dbReference>
<proteinExistence type="predicted"/>
<dbReference type="InParanoid" id="A0A3Q7HLM5"/>
<feature type="domain" description="Reverse transcriptase Ty1/copia-type" evidence="1">
    <location>
        <begin position="46"/>
        <end position="119"/>
    </location>
</feature>
<reference evidence="2" key="2">
    <citation type="submission" date="2019-01" db="UniProtKB">
        <authorList>
            <consortium name="EnsemblPlants"/>
        </authorList>
    </citation>
    <scope>IDENTIFICATION</scope>
    <source>
        <strain evidence="2">cv. Heinz 1706</strain>
    </source>
</reference>
<protein>
    <recommendedName>
        <fullName evidence="1">Reverse transcriptase Ty1/copia-type domain-containing protein</fullName>
    </recommendedName>
</protein>
<sequence>MLSVIVKGKKTENTLAKGSRKTELYALDPKYADGEVHQALVSICSSDIVILLVYVNDVVTTGNNLQLLRNLISQLSTHFSLKDMGSLHFFLSIKIMPYVGGIYLSQVTLLWTFSKKTMMHCARAIHTILSHKSDFHVANRPPVEDFDYESIVGGLEYLTLTRPNLTHVVNRVCQFMQAPINAYWQGVKSTSLQAGCVIIRQSKTGVCVFLVANCISWSSKKQHTVSNHGFENETFSYPPLHLMLSKLEVLCGVYCWQSGSTDALSNFSTDVPRSPFIPKPLPHLPIP</sequence>
<dbReference type="PANTHER" id="PTHR11439">
    <property type="entry name" value="GAG-POL-RELATED RETROTRANSPOSON"/>
    <property type="match status" value="1"/>
</dbReference>
<dbReference type="AlphaFoldDB" id="A0A3Q7HLM5"/>
<dbReference type="STRING" id="4081.A0A3Q7HLM5"/>
<evidence type="ECO:0000313" key="2">
    <source>
        <dbReference type="EnsemblPlants" id="Solyc08g014395.1.1"/>
    </source>
</evidence>